<feature type="domain" description="Enkurin" evidence="7">
    <location>
        <begin position="196"/>
        <end position="286"/>
    </location>
</feature>
<protein>
    <recommendedName>
        <fullName evidence="7">Enkurin domain-containing protein</fullName>
    </recommendedName>
</protein>
<name>A0A9P0FQJ2_BRAAE</name>
<dbReference type="EMBL" id="OV121140">
    <property type="protein sequence ID" value="CAH0564283.1"/>
    <property type="molecule type" value="Genomic_DNA"/>
</dbReference>
<dbReference type="InterPro" id="IPR052102">
    <property type="entry name" value="Enkurin_domain-protein"/>
</dbReference>
<dbReference type="Pfam" id="PF13864">
    <property type="entry name" value="Enkurin"/>
    <property type="match status" value="1"/>
</dbReference>
<sequence>MNSTTLRGVFPEPKPVHRRNFIKENVKQIKQMQGILQDAGIIQPKQSKDDRFKNIPTKNAPVSNKSHRYAKEKSIHSMVSSTTTQEKKSFESKSETAKKSKNSSTTEKFTHRSMQTEKNDDVVKLYETGVIKFARTPTKKTKRGRGQGDTENVSQGMENLDLTEGRDFVRENMKNIKPKHVKQVQKKAPSSPHEAGQLPKYIRDKKEEEAAAEVDQEECPPGYVLLPEEDRKITLRNLRQSYADRIQELNSMPVRSDTLRMRKRKMEIEEELKKIDGGIKIFQRPKVYVKIND</sequence>
<dbReference type="PANTHER" id="PTHR21490:SF2">
    <property type="entry name" value="ENKURIN DOMAIN-CONTAINING PROTEIN 1"/>
    <property type="match status" value="1"/>
</dbReference>
<dbReference type="Proteomes" id="UP001154078">
    <property type="component" value="Chromosome 9"/>
</dbReference>
<keyword evidence="5" id="KW-0966">Cell projection</keyword>
<keyword evidence="4" id="KW-0206">Cytoskeleton</keyword>
<evidence type="ECO:0000256" key="5">
    <source>
        <dbReference type="ARBA" id="ARBA00023273"/>
    </source>
</evidence>
<dbReference type="OrthoDB" id="10264920at2759"/>
<evidence type="ECO:0000256" key="4">
    <source>
        <dbReference type="ARBA" id="ARBA00023212"/>
    </source>
</evidence>
<organism evidence="8 9">
    <name type="scientific">Brassicogethes aeneus</name>
    <name type="common">Rape pollen beetle</name>
    <name type="synonym">Meligethes aeneus</name>
    <dbReference type="NCBI Taxonomy" id="1431903"/>
    <lineage>
        <taxon>Eukaryota</taxon>
        <taxon>Metazoa</taxon>
        <taxon>Ecdysozoa</taxon>
        <taxon>Arthropoda</taxon>
        <taxon>Hexapoda</taxon>
        <taxon>Insecta</taxon>
        <taxon>Pterygota</taxon>
        <taxon>Neoptera</taxon>
        <taxon>Endopterygota</taxon>
        <taxon>Coleoptera</taxon>
        <taxon>Polyphaga</taxon>
        <taxon>Cucujiformia</taxon>
        <taxon>Nitidulidae</taxon>
        <taxon>Meligethinae</taxon>
        <taxon>Brassicogethes</taxon>
    </lineage>
</organism>
<evidence type="ECO:0000259" key="7">
    <source>
        <dbReference type="Pfam" id="PF13864"/>
    </source>
</evidence>
<evidence type="ECO:0000313" key="8">
    <source>
        <dbReference type="EMBL" id="CAH0564283.1"/>
    </source>
</evidence>
<accession>A0A9P0FQJ2</accession>
<evidence type="ECO:0000256" key="1">
    <source>
        <dbReference type="ARBA" id="ARBA00004138"/>
    </source>
</evidence>
<feature type="compositionally biased region" description="Basic and acidic residues" evidence="6">
    <location>
        <begin position="85"/>
        <end position="98"/>
    </location>
</feature>
<keyword evidence="3" id="KW-0963">Cytoplasm</keyword>
<keyword evidence="9" id="KW-1185">Reference proteome</keyword>
<dbReference type="PANTHER" id="PTHR21490">
    <property type="entry name" value="ENKURIN-RELATED"/>
    <property type="match status" value="1"/>
</dbReference>
<proteinExistence type="predicted"/>
<evidence type="ECO:0000256" key="6">
    <source>
        <dbReference type="SAM" id="MobiDB-lite"/>
    </source>
</evidence>
<dbReference type="GO" id="GO:0005881">
    <property type="term" value="C:cytoplasmic microtubule"/>
    <property type="evidence" value="ECO:0007669"/>
    <property type="project" value="TreeGrafter"/>
</dbReference>
<evidence type="ECO:0000313" key="9">
    <source>
        <dbReference type="Proteomes" id="UP001154078"/>
    </source>
</evidence>
<dbReference type="AlphaFoldDB" id="A0A9P0FQJ2"/>
<feature type="region of interest" description="Disordered" evidence="6">
    <location>
        <begin position="44"/>
        <end position="115"/>
    </location>
</feature>
<dbReference type="GO" id="GO:0005929">
    <property type="term" value="C:cilium"/>
    <property type="evidence" value="ECO:0007669"/>
    <property type="project" value="UniProtKB-SubCell"/>
</dbReference>
<reference evidence="8" key="1">
    <citation type="submission" date="2021-12" db="EMBL/GenBank/DDBJ databases">
        <authorList>
            <person name="King R."/>
        </authorList>
    </citation>
    <scope>NUCLEOTIDE SEQUENCE</scope>
</reference>
<gene>
    <name evidence="8" type="ORF">MELIAE_LOCUS12878</name>
</gene>
<evidence type="ECO:0000256" key="2">
    <source>
        <dbReference type="ARBA" id="ARBA00004245"/>
    </source>
</evidence>
<evidence type="ECO:0000256" key="3">
    <source>
        <dbReference type="ARBA" id="ARBA00022490"/>
    </source>
</evidence>
<comment type="subcellular location">
    <subcellularLocation>
        <location evidence="1">Cell projection</location>
        <location evidence="1">Cilium</location>
    </subcellularLocation>
    <subcellularLocation>
        <location evidence="2">Cytoplasm</location>
        <location evidence="2">Cytoskeleton</location>
    </subcellularLocation>
</comment>
<dbReference type="InterPro" id="IPR027012">
    <property type="entry name" value="Enkurin_dom"/>
</dbReference>